<sequence>MSLQSTHAPPGEQSINWETLKARCIGRVDLVQKALARFQGSLEEDIQELQHATERNDSADIARIAHRIKGTSLTVSADRLAGFALSLERKAEESLTDVEDSLLEIRDECCRLSEIITQHREESTP</sequence>
<proteinExistence type="predicted"/>
<dbReference type="RefSeq" id="WP_105328148.1">
    <property type="nucleotide sequence ID" value="NZ_PUHY01000004.1"/>
</dbReference>
<evidence type="ECO:0000313" key="3">
    <source>
        <dbReference type="EMBL" id="PQO39711.1"/>
    </source>
</evidence>
<dbReference type="SUPFAM" id="SSF47226">
    <property type="entry name" value="Histidine-containing phosphotransfer domain, HPT domain"/>
    <property type="match status" value="1"/>
</dbReference>
<dbReference type="Gene3D" id="1.20.120.160">
    <property type="entry name" value="HPT domain"/>
    <property type="match status" value="1"/>
</dbReference>
<feature type="modified residue" description="Phosphohistidine" evidence="1">
    <location>
        <position position="66"/>
    </location>
</feature>
<dbReference type="AlphaFoldDB" id="A0A2S8G631"/>
<dbReference type="PROSITE" id="PS50894">
    <property type="entry name" value="HPT"/>
    <property type="match status" value="1"/>
</dbReference>
<dbReference type="OrthoDB" id="282064at2"/>
<evidence type="ECO:0000313" key="4">
    <source>
        <dbReference type="Proteomes" id="UP000238322"/>
    </source>
</evidence>
<dbReference type="EMBL" id="PUHY01000004">
    <property type="protein sequence ID" value="PQO39711.1"/>
    <property type="molecule type" value="Genomic_DNA"/>
</dbReference>
<dbReference type="InterPro" id="IPR036641">
    <property type="entry name" value="HPT_dom_sf"/>
</dbReference>
<dbReference type="GO" id="GO:0000160">
    <property type="term" value="P:phosphorelay signal transduction system"/>
    <property type="evidence" value="ECO:0007669"/>
    <property type="project" value="InterPro"/>
</dbReference>
<gene>
    <name evidence="3" type="ORF">C5Y83_02900</name>
</gene>
<accession>A0A2S8G631</accession>
<protein>
    <recommendedName>
        <fullName evidence="2">HPt domain-containing protein</fullName>
    </recommendedName>
</protein>
<feature type="domain" description="HPt" evidence="2">
    <location>
        <begin position="27"/>
        <end position="125"/>
    </location>
</feature>
<name>A0A2S8G631_9BACT</name>
<reference evidence="3 4" key="1">
    <citation type="submission" date="2018-02" db="EMBL/GenBank/DDBJ databases">
        <title>Comparative genomes isolates from brazilian mangrove.</title>
        <authorList>
            <person name="Araujo J.E."/>
            <person name="Taketani R.G."/>
            <person name="Silva M.C.P."/>
            <person name="Loureco M.V."/>
            <person name="Andreote F.D."/>
        </authorList>
    </citation>
    <scope>NUCLEOTIDE SEQUENCE [LARGE SCALE GENOMIC DNA]</scope>
    <source>
        <strain evidence="3 4">Hex-1 MGV</strain>
    </source>
</reference>
<dbReference type="Proteomes" id="UP000238322">
    <property type="component" value="Unassembled WGS sequence"/>
</dbReference>
<evidence type="ECO:0000259" key="2">
    <source>
        <dbReference type="PROSITE" id="PS50894"/>
    </source>
</evidence>
<evidence type="ECO:0000256" key="1">
    <source>
        <dbReference type="PROSITE-ProRule" id="PRU00110"/>
    </source>
</evidence>
<dbReference type="GO" id="GO:0004672">
    <property type="term" value="F:protein kinase activity"/>
    <property type="evidence" value="ECO:0007669"/>
    <property type="project" value="UniProtKB-ARBA"/>
</dbReference>
<dbReference type="Pfam" id="PF01627">
    <property type="entry name" value="Hpt"/>
    <property type="match status" value="1"/>
</dbReference>
<comment type="caution">
    <text evidence="3">The sequence shown here is derived from an EMBL/GenBank/DDBJ whole genome shotgun (WGS) entry which is preliminary data.</text>
</comment>
<organism evidence="3 4">
    <name type="scientific">Blastopirellula marina</name>
    <dbReference type="NCBI Taxonomy" id="124"/>
    <lineage>
        <taxon>Bacteria</taxon>
        <taxon>Pseudomonadati</taxon>
        <taxon>Planctomycetota</taxon>
        <taxon>Planctomycetia</taxon>
        <taxon>Pirellulales</taxon>
        <taxon>Pirellulaceae</taxon>
        <taxon>Blastopirellula</taxon>
    </lineage>
</organism>
<keyword evidence="1" id="KW-0597">Phosphoprotein</keyword>
<dbReference type="InterPro" id="IPR008207">
    <property type="entry name" value="Sig_transdc_His_kin_Hpt_dom"/>
</dbReference>